<reference evidence="1 2" key="1">
    <citation type="submission" date="2017-12" db="EMBL/GenBank/DDBJ databases">
        <title>Genomes of bacteria within cyanobacterial aggregates.</title>
        <authorList>
            <person name="Cai H."/>
        </authorList>
    </citation>
    <scope>NUCLEOTIDE SEQUENCE [LARGE SCALE GENOMIC DNA]</scope>
    <source>
        <strain evidence="1 2">TH16</strain>
    </source>
</reference>
<dbReference type="AlphaFoldDB" id="A0A2K9NFQ6"/>
<proteinExistence type="predicted"/>
<name>A0A2K9NFQ6_9PROT</name>
<gene>
    <name evidence="1" type="ORF">C0V82_15990</name>
</gene>
<dbReference type="RefSeq" id="WP_102113485.1">
    <property type="nucleotide sequence ID" value="NZ_BMGN01000012.1"/>
</dbReference>
<protein>
    <submittedName>
        <fullName evidence="1">Uncharacterized protein</fullName>
    </submittedName>
</protein>
<dbReference type="OrthoDB" id="9802752at2"/>
<accession>A0A2K9NFQ6</accession>
<dbReference type="KEGG" id="ncb:C0V82_15990"/>
<organism evidence="1 2">
    <name type="scientific">Niveispirillum cyanobacteriorum</name>
    <dbReference type="NCBI Taxonomy" id="1612173"/>
    <lineage>
        <taxon>Bacteria</taxon>
        <taxon>Pseudomonadati</taxon>
        <taxon>Pseudomonadota</taxon>
        <taxon>Alphaproteobacteria</taxon>
        <taxon>Rhodospirillales</taxon>
        <taxon>Azospirillaceae</taxon>
        <taxon>Niveispirillum</taxon>
    </lineage>
</organism>
<evidence type="ECO:0000313" key="2">
    <source>
        <dbReference type="Proteomes" id="UP000234752"/>
    </source>
</evidence>
<dbReference type="Proteomes" id="UP000234752">
    <property type="component" value="Chromosome eg_2"/>
</dbReference>
<evidence type="ECO:0000313" key="1">
    <source>
        <dbReference type="EMBL" id="AUN31931.1"/>
    </source>
</evidence>
<keyword evidence="2" id="KW-1185">Reference proteome</keyword>
<sequence>MTWKEIRRRLGEAASLASCALNVAVGTGHRKLTLSAGTWQLHRQGAARARFLLLLIEGINKPFTRPDHCRRAWIKHIPILVMEGIDIGDGSGK</sequence>
<dbReference type="EMBL" id="CP025612">
    <property type="protein sequence ID" value="AUN31931.1"/>
    <property type="molecule type" value="Genomic_DNA"/>
</dbReference>